<evidence type="ECO:0000256" key="1">
    <source>
        <dbReference type="SAM" id="MobiDB-lite"/>
    </source>
</evidence>
<gene>
    <name evidence="2" type="ORF">GPECTOR_4g768</name>
</gene>
<sequence>MSRRAGHATDGNLCGDLASSNSCNPLQDLHRRRLAALLCGLAPEVPPHAFPPPGGGLRQQAAQRSQQRLARARRAAETYRPHLRAAATAAITAAAARAADAAKAAAAAAAAAAAEAASRQPEVVYWRDLLSAMSAWEAASVAEERDEVLAAVLAARQRGAPGRAAAKAGAGMLSVGLVNAMTGAVNAMRRVGARGVVERLTAAAAAKAEAEATEVRAAEAEAPPEDGGAEGASGGGDGGPRSGDGGAVAGAGARGRGEAAVAVPAVGQAAAAAAAAAAERLPASILQGMHLEPSCYASFPSSSPSPDGPPGPSHPDVAGLPGRAVFLVRCLVEAWAAAGGATPVPEAAAEVLLDDAVAVTEGLVRYHGGPPLAHNELTMLAFLLVFLQRSQVLTATRAPDDPFAGPRCPLSPAAGAVSSPQLLFRLAARAATVQPPPPPPLPPGLAVREIGPRGLAAAAATATAAPPPTGPLPQRMQFQIAQYLAVALMSAAKRVGPADPWVEVAAAIREAARDLTRTMGVKAAKRVVQLTAVGGAATMAVVGLVLRLTLLHAEVWDGLEPIVKHHAAAVAAADGGAGVDAVGGAGADGTGGNGGAGGGGGSGGSVSVGVGGSGGGSSAGASGGGGAARVCAGRELLESVECLRPVFLQPELPVEGVREDGDGDSDGDSDGDGDAVGAGADGDAGGGGAEAAGDVPGLGAAAPPRLALVPGPHELLGFCGQPTAAVELNSVVPVTADTMRSPGQFKMLAEGLVLTLMSQGYATLIPDEDPRVGGTDPWDRRAPEVMLALVAKARTLLRSGGADFDVVVLPVRMGNAPIDGRDDGQPQPAVPDGGSGAGARRRGRLAEEEEEEEEAAAASRPMQLAGLDHAAVNSALATIWGAIMDGQRRNREEIRMPYDWRLRFRSSVGKVVGGWLGLLGLDGIPTRPVRPATGRRAGGGAAAAGGGGGSESGSDVDSDDELDGPYNPHHELNPNAYGSHMAMLVFRTDPRDATRVRRIVRREAPIGTSSNDLD</sequence>
<evidence type="ECO:0000313" key="3">
    <source>
        <dbReference type="Proteomes" id="UP000075714"/>
    </source>
</evidence>
<evidence type="ECO:0000313" key="2">
    <source>
        <dbReference type="EMBL" id="KXZ54700.1"/>
    </source>
</evidence>
<dbReference type="EMBL" id="LSYV01000005">
    <property type="protein sequence ID" value="KXZ54700.1"/>
    <property type="molecule type" value="Genomic_DNA"/>
</dbReference>
<feature type="region of interest" description="Disordered" evidence="1">
    <location>
        <begin position="49"/>
        <end position="68"/>
    </location>
</feature>
<feature type="region of interest" description="Disordered" evidence="1">
    <location>
        <begin position="297"/>
        <end position="317"/>
    </location>
</feature>
<accession>A0A150GZD3</accession>
<feature type="region of interest" description="Disordered" evidence="1">
    <location>
        <begin position="213"/>
        <end position="251"/>
    </location>
</feature>
<feature type="compositionally biased region" description="Low complexity" evidence="1">
    <location>
        <begin position="58"/>
        <end position="68"/>
    </location>
</feature>
<dbReference type="AlphaFoldDB" id="A0A150GZD3"/>
<feature type="compositionally biased region" description="Gly residues" evidence="1">
    <location>
        <begin position="229"/>
        <end position="251"/>
    </location>
</feature>
<feature type="compositionally biased region" description="Acidic residues" evidence="1">
    <location>
        <begin position="661"/>
        <end position="673"/>
    </location>
</feature>
<name>A0A150GZD3_GONPE</name>
<organism evidence="2 3">
    <name type="scientific">Gonium pectorale</name>
    <name type="common">Green alga</name>
    <dbReference type="NCBI Taxonomy" id="33097"/>
    <lineage>
        <taxon>Eukaryota</taxon>
        <taxon>Viridiplantae</taxon>
        <taxon>Chlorophyta</taxon>
        <taxon>core chlorophytes</taxon>
        <taxon>Chlorophyceae</taxon>
        <taxon>CS clade</taxon>
        <taxon>Chlamydomonadales</taxon>
        <taxon>Volvocaceae</taxon>
        <taxon>Gonium</taxon>
    </lineage>
</organism>
<reference evidence="3" key="1">
    <citation type="journal article" date="2016" name="Nat. Commun.">
        <title>The Gonium pectorale genome demonstrates co-option of cell cycle regulation during the evolution of multicellularity.</title>
        <authorList>
            <person name="Hanschen E.R."/>
            <person name="Marriage T.N."/>
            <person name="Ferris P.J."/>
            <person name="Hamaji T."/>
            <person name="Toyoda A."/>
            <person name="Fujiyama A."/>
            <person name="Neme R."/>
            <person name="Noguchi H."/>
            <person name="Minakuchi Y."/>
            <person name="Suzuki M."/>
            <person name="Kawai-Toyooka H."/>
            <person name="Smith D.R."/>
            <person name="Sparks H."/>
            <person name="Anderson J."/>
            <person name="Bakaric R."/>
            <person name="Luria V."/>
            <person name="Karger A."/>
            <person name="Kirschner M.W."/>
            <person name="Durand P.M."/>
            <person name="Michod R.E."/>
            <person name="Nozaki H."/>
            <person name="Olson B.J."/>
        </authorList>
    </citation>
    <scope>NUCLEOTIDE SEQUENCE [LARGE SCALE GENOMIC DNA]</scope>
    <source>
        <strain evidence="3">NIES-2863</strain>
    </source>
</reference>
<protein>
    <submittedName>
        <fullName evidence="2">Uncharacterized protein</fullName>
    </submittedName>
</protein>
<comment type="caution">
    <text evidence="2">The sequence shown here is derived from an EMBL/GenBank/DDBJ whole genome shotgun (WGS) entry which is preliminary data.</text>
</comment>
<dbReference type="Proteomes" id="UP000075714">
    <property type="component" value="Unassembled WGS sequence"/>
</dbReference>
<proteinExistence type="predicted"/>
<feature type="compositionally biased region" description="Gly residues" evidence="1">
    <location>
        <begin position="674"/>
        <end position="690"/>
    </location>
</feature>
<feature type="region of interest" description="Disordered" evidence="1">
    <location>
        <begin position="653"/>
        <end position="696"/>
    </location>
</feature>
<keyword evidence="3" id="KW-1185">Reference proteome</keyword>
<feature type="region of interest" description="Disordered" evidence="1">
    <location>
        <begin position="817"/>
        <end position="862"/>
    </location>
</feature>
<feature type="compositionally biased region" description="Gly residues" evidence="1">
    <location>
        <begin position="936"/>
        <end position="951"/>
    </location>
</feature>
<feature type="compositionally biased region" description="Acidic residues" evidence="1">
    <location>
        <begin position="954"/>
        <end position="963"/>
    </location>
</feature>
<feature type="region of interest" description="Disordered" evidence="1">
    <location>
        <begin position="927"/>
        <end position="975"/>
    </location>
</feature>